<dbReference type="PANTHER" id="PTHR12868:SF0">
    <property type="entry name" value="NADH DEHYDROGENASE [UBIQUINONE] 1 BETA SUBCOMPLEX SUBUNIT 9"/>
    <property type="match status" value="1"/>
</dbReference>
<evidence type="ECO:0000313" key="19">
    <source>
        <dbReference type="WBParaSite" id="Gr19_v10_g4372.t1"/>
    </source>
</evidence>
<keyword evidence="13" id="KW-0472">Membrane</keyword>
<feature type="domain" description="Complex 1 LYR protein" evidence="17">
    <location>
        <begin position="21"/>
        <end position="81"/>
    </location>
</feature>
<dbReference type="InterPro" id="IPR033034">
    <property type="entry name" value="NDUFB9"/>
</dbReference>
<dbReference type="Pfam" id="PF05347">
    <property type="entry name" value="Complex1_LYR"/>
    <property type="match status" value="1"/>
</dbReference>
<evidence type="ECO:0000256" key="12">
    <source>
        <dbReference type="ARBA" id="ARBA00023128"/>
    </source>
</evidence>
<keyword evidence="11" id="KW-0007">Acetylation</keyword>
<evidence type="ECO:0000256" key="2">
    <source>
        <dbReference type="ARBA" id="ARBA00004443"/>
    </source>
</evidence>
<comment type="subunit">
    <text evidence="4">Mammalian complex I is composed of 45 different subunits.</text>
</comment>
<evidence type="ECO:0000256" key="14">
    <source>
        <dbReference type="ARBA" id="ARBA00030192"/>
    </source>
</evidence>
<keyword evidence="8" id="KW-0679">Respiratory chain</keyword>
<accession>A0A914HUT1</accession>
<dbReference type="GO" id="GO:0005743">
    <property type="term" value="C:mitochondrial inner membrane"/>
    <property type="evidence" value="ECO:0007669"/>
    <property type="project" value="UniProtKB-SubCell"/>
</dbReference>
<evidence type="ECO:0000256" key="4">
    <source>
        <dbReference type="ARBA" id="ARBA00011790"/>
    </source>
</evidence>
<sequence length="183" mass="21948">MVIPSMDAPAWFFTKALSHRQKVMRLYKRSLREVQAWKAGDFLECRYECVLMRARFDANFDVKDMRLAQYLLADGCRQLWMYRQPAGTMRYPEDPGGSAYDRDHESPDMLLDDPTHYTWAKKEQFPYYFNRREQRKRELLDHWHKIEKAWDEELDNIQRELPKEGEEKTIGQGSHDAMPVLPQ</sequence>
<comment type="function">
    <text evidence="1">Accessory subunit of the mitochondrial membrane respiratory chain NADH dehydrogenase (Complex I), that is believed to be not involved in catalysis. Complex I functions in the transfer of electrons from NADH to the respiratory chain. The immediate electron acceptor for the enzyme is believed to be ubiquinone.</text>
</comment>
<proteinExistence type="inferred from homology"/>
<dbReference type="AlphaFoldDB" id="A0A914HUT1"/>
<dbReference type="WBParaSite" id="Gr19_v10_g4372.t1">
    <property type="protein sequence ID" value="Gr19_v10_g4372.t1"/>
    <property type="gene ID" value="Gr19_v10_g4372"/>
</dbReference>
<dbReference type="PANTHER" id="PTHR12868">
    <property type="entry name" value="NADH-UBIQUINONE OXIDOREDUCTASE B22 SUBUNIT"/>
    <property type="match status" value="1"/>
</dbReference>
<evidence type="ECO:0000259" key="17">
    <source>
        <dbReference type="Pfam" id="PF05347"/>
    </source>
</evidence>
<keyword evidence="12" id="KW-0496">Mitochondrion</keyword>
<evidence type="ECO:0000256" key="9">
    <source>
        <dbReference type="ARBA" id="ARBA00022792"/>
    </source>
</evidence>
<evidence type="ECO:0000256" key="1">
    <source>
        <dbReference type="ARBA" id="ARBA00002920"/>
    </source>
</evidence>
<evidence type="ECO:0000313" key="18">
    <source>
        <dbReference type="Proteomes" id="UP000887572"/>
    </source>
</evidence>
<evidence type="ECO:0000256" key="5">
    <source>
        <dbReference type="ARBA" id="ARBA00018684"/>
    </source>
</evidence>
<evidence type="ECO:0000256" key="10">
    <source>
        <dbReference type="ARBA" id="ARBA00022982"/>
    </source>
</evidence>
<evidence type="ECO:0000256" key="16">
    <source>
        <dbReference type="SAM" id="MobiDB-lite"/>
    </source>
</evidence>
<dbReference type="InterPro" id="IPR045292">
    <property type="entry name" value="Complex1_LYR_NDUFB9_LYRM3"/>
</dbReference>
<comment type="similarity">
    <text evidence="3">Belongs to the complex I LYR family.</text>
</comment>
<keyword evidence="6" id="KW-0813">Transport</keyword>
<reference evidence="19" key="1">
    <citation type="submission" date="2022-11" db="UniProtKB">
        <authorList>
            <consortium name="WormBaseParasite"/>
        </authorList>
    </citation>
    <scope>IDENTIFICATION</scope>
</reference>
<dbReference type="GO" id="GO:0006120">
    <property type="term" value="P:mitochondrial electron transport, NADH to ubiquinone"/>
    <property type="evidence" value="ECO:0007669"/>
    <property type="project" value="InterPro"/>
</dbReference>
<organism evidence="18 19">
    <name type="scientific">Globodera rostochiensis</name>
    <name type="common">Golden nematode worm</name>
    <name type="synonym">Heterodera rostochiensis</name>
    <dbReference type="NCBI Taxonomy" id="31243"/>
    <lineage>
        <taxon>Eukaryota</taxon>
        <taxon>Metazoa</taxon>
        <taxon>Ecdysozoa</taxon>
        <taxon>Nematoda</taxon>
        <taxon>Chromadorea</taxon>
        <taxon>Rhabditida</taxon>
        <taxon>Tylenchina</taxon>
        <taxon>Tylenchomorpha</taxon>
        <taxon>Tylenchoidea</taxon>
        <taxon>Heteroderidae</taxon>
        <taxon>Heteroderinae</taxon>
        <taxon>Globodera</taxon>
    </lineage>
</organism>
<evidence type="ECO:0000256" key="11">
    <source>
        <dbReference type="ARBA" id="ARBA00022990"/>
    </source>
</evidence>
<keyword evidence="7" id="KW-0597">Phosphoprotein</keyword>
<evidence type="ECO:0000256" key="15">
    <source>
        <dbReference type="ARBA" id="ARBA00032528"/>
    </source>
</evidence>
<comment type="subcellular location">
    <subcellularLocation>
        <location evidence="2">Mitochondrion inner membrane</location>
        <topology evidence="2">Peripheral membrane protein</topology>
        <orientation evidence="2">Matrix side</orientation>
    </subcellularLocation>
</comment>
<dbReference type="InterPro" id="IPR008011">
    <property type="entry name" value="Complex1_LYR_dom"/>
</dbReference>
<name>A0A914HUT1_GLORO</name>
<feature type="compositionally biased region" description="Basic and acidic residues" evidence="16">
    <location>
        <begin position="157"/>
        <end position="169"/>
    </location>
</feature>
<keyword evidence="9" id="KW-0999">Mitochondrion inner membrane</keyword>
<protein>
    <recommendedName>
        <fullName evidence="5">NADH dehydrogenase [ubiquinone] 1 beta subcomplex subunit 9</fullName>
    </recommendedName>
    <alternativeName>
        <fullName evidence="14">Complex I-B22</fullName>
    </alternativeName>
    <alternativeName>
        <fullName evidence="15">NADH-ubiquinone oxidoreductase B22 subunit</fullName>
    </alternativeName>
</protein>
<evidence type="ECO:0000256" key="6">
    <source>
        <dbReference type="ARBA" id="ARBA00022448"/>
    </source>
</evidence>
<keyword evidence="10" id="KW-0249">Electron transport</keyword>
<dbReference type="Proteomes" id="UP000887572">
    <property type="component" value="Unplaced"/>
</dbReference>
<evidence type="ECO:0000256" key="7">
    <source>
        <dbReference type="ARBA" id="ARBA00022553"/>
    </source>
</evidence>
<keyword evidence="18" id="KW-1185">Reference proteome</keyword>
<evidence type="ECO:0000256" key="3">
    <source>
        <dbReference type="ARBA" id="ARBA00009508"/>
    </source>
</evidence>
<evidence type="ECO:0000256" key="8">
    <source>
        <dbReference type="ARBA" id="ARBA00022660"/>
    </source>
</evidence>
<dbReference type="CDD" id="cd20263">
    <property type="entry name" value="Complex1_LYR_NDUFB9_LYRM3"/>
    <property type="match status" value="1"/>
</dbReference>
<evidence type="ECO:0000256" key="13">
    <source>
        <dbReference type="ARBA" id="ARBA00023136"/>
    </source>
</evidence>
<feature type="region of interest" description="Disordered" evidence="16">
    <location>
        <begin position="157"/>
        <end position="183"/>
    </location>
</feature>